<organism evidence="1 2">
    <name type="scientific">Flammeovirga pectinis</name>
    <dbReference type="NCBI Taxonomy" id="2494373"/>
    <lineage>
        <taxon>Bacteria</taxon>
        <taxon>Pseudomonadati</taxon>
        <taxon>Bacteroidota</taxon>
        <taxon>Cytophagia</taxon>
        <taxon>Cytophagales</taxon>
        <taxon>Flammeovirgaceae</taxon>
        <taxon>Flammeovirga</taxon>
    </lineage>
</organism>
<dbReference type="RefSeq" id="WP_126619106.1">
    <property type="nucleotide sequence ID" value="NZ_CP034563.1"/>
</dbReference>
<evidence type="ECO:0000313" key="1">
    <source>
        <dbReference type="EMBL" id="AZQ64914.1"/>
    </source>
</evidence>
<dbReference type="PROSITE" id="PS51257">
    <property type="entry name" value="PROKAR_LIPOPROTEIN"/>
    <property type="match status" value="1"/>
</dbReference>
<proteinExistence type="predicted"/>
<name>A0A3Q9FQS1_9BACT</name>
<evidence type="ECO:0000313" key="2">
    <source>
        <dbReference type="Proteomes" id="UP000267268"/>
    </source>
</evidence>
<reference evidence="1 2" key="1">
    <citation type="submission" date="2018-12" db="EMBL/GenBank/DDBJ databases">
        <title>Flammeovirga pectinis sp. nov., isolated from the gut of the Korean scallop, Patinopecten yessoensis.</title>
        <authorList>
            <person name="Bae J.-W."/>
            <person name="Jeong Y.-S."/>
            <person name="Kang W."/>
        </authorList>
    </citation>
    <scope>NUCLEOTIDE SEQUENCE [LARGE SCALE GENOMIC DNA]</scope>
    <source>
        <strain evidence="1 2">L12M1</strain>
    </source>
</reference>
<dbReference type="Proteomes" id="UP000267268">
    <property type="component" value="Chromosome 2"/>
</dbReference>
<evidence type="ECO:0008006" key="3">
    <source>
        <dbReference type="Google" id="ProtNLM"/>
    </source>
</evidence>
<keyword evidence="2" id="KW-1185">Reference proteome</keyword>
<dbReference type="AlphaFoldDB" id="A0A3Q9FQS1"/>
<sequence length="213" mass="24567">MRKLILVLATCVVVSCNQEQKSISNKPVQKEVAQHQSETPELIQVGDTNKEVQRKMDKMSLFTGAQVNIDTLSDNFYIENIYQYSLLPQGAKFADLSVVVANNEFKFMQMLMQHVENTDAANKAKFYKGIKQNLVSGLNSGSISVVDNKFMKFTNEGETWYSVWYLSEDKTTGIQDYYSIMVPEKEYDYLVYRENLLHKDKEHTIELLVEFKS</sequence>
<dbReference type="EMBL" id="CP034563">
    <property type="protein sequence ID" value="AZQ64914.1"/>
    <property type="molecule type" value="Genomic_DNA"/>
</dbReference>
<dbReference type="OrthoDB" id="9822844at2"/>
<protein>
    <recommendedName>
        <fullName evidence="3">Lipoprotein</fullName>
    </recommendedName>
</protein>
<accession>A0A3Q9FQS1</accession>
<dbReference type="KEGG" id="fll:EI427_22060"/>
<gene>
    <name evidence="1" type="ORF">EI427_22060</name>
</gene>